<dbReference type="SUPFAM" id="SSF89260">
    <property type="entry name" value="Collagen-binding domain"/>
    <property type="match status" value="4"/>
</dbReference>
<dbReference type="EMBL" id="CP113797">
    <property type="protein sequence ID" value="WAL62413.1"/>
    <property type="molecule type" value="Genomic_DNA"/>
</dbReference>
<protein>
    <recommendedName>
        <fullName evidence="3">Peptidase C-terminal archaeal/bacterial domain-containing protein</fullName>
    </recommendedName>
</protein>
<organism evidence="1 2">
    <name type="scientific">Thermocoleostomius sinensis A174</name>
    <dbReference type="NCBI Taxonomy" id="2016057"/>
    <lineage>
        <taxon>Bacteria</taxon>
        <taxon>Bacillati</taxon>
        <taxon>Cyanobacteriota</taxon>
        <taxon>Cyanophyceae</taxon>
        <taxon>Oculatellales</taxon>
        <taxon>Oculatellaceae</taxon>
        <taxon>Thermocoleostomius</taxon>
    </lineage>
</organism>
<name>A0A9E8ZFZ1_9CYAN</name>
<proteinExistence type="predicted"/>
<evidence type="ECO:0000313" key="1">
    <source>
        <dbReference type="EMBL" id="WAL62413.1"/>
    </source>
</evidence>
<keyword evidence="2" id="KW-1185">Reference proteome</keyword>
<dbReference type="RefSeq" id="WP_268612753.1">
    <property type="nucleotide sequence ID" value="NZ_CP113797.1"/>
</dbReference>
<evidence type="ECO:0000313" key="2">
    <source>
        <dbReference type="Proteomes" id="UP001163152"/>
    </source>
</evidence>
<sequence length="499" mass="54088">MSISNKDNSLRSARSLGQLNGTRAFNDFVGKQDRVDFRRFRLTQRSSLSLTVSKLKTPITIRLMNQVGATIARLRPTGKRGQISLTGVDAGTYYVSVARGRKDTRYRLALTATAAPLLPPANPAPGDNTPATARNLGTLTTGSRSFQDYVGELDKADFYKFNVASVSDFNANLSGTSSGGFTSLSLYRDNNNNGQVDNGERIDYKFANSSTNISQVLTPGSYFLAVEKSSGAHQYDLVLTTTAYPDYTPAITAGSTPSTARNLGTLAGTFTTKDYVGNLDNADYYKFNVTSVSDFNANLSNISASGFTYLYLYRDNNNNGQVDSGERVDSTYSSSSGTNISQVLTPGSYFLAVEKSSGANRYTLNMTTVPYPDYTPAVDPGSNPSTARNLGVFAGTFTTKDYVGNLDKQDFYKFTLNSTKPSWNFNANLSTISSSGFTYLYLYRDNNNNGQIDSGERVTYNSTSGGSTNISRTLTPGNYFVSVEKSSGAARYDLTLQAI</sequence>
<evidence type="ECO:0008006" key="3">
    <source>
        <dbReference type="Google" id="ProtNLM"/>
    </source>
</evidence>
<dbReference type="AlphaFoldDB" id="A0A9E8ZFZ1"/>
<accession>A0A9E8ZFZ1</accession>
<reference evidence="1" key="1">
    <citation type="submission" date="2022-12" db="EMBL/GenBank/DDBJ databases">
        <title>Polyphasic identification of a Novel Hot-Spring Cyanobacterium Ocullathermofonsia sinensis gen nov. sp. nov. and Genomic Insights on its Adaptations to the Thermal Habitat.</title>
        <authorList>
            <person name="Daroch M."/>
            <person name="Tang J."/>
            <person name="Jiang Y."/>
        </authorList>
    </citation>
    <scope>NUCLEOTIDE SEQUENCE</scope>
    <source>
        <strain evidence="1">PKUAC-SCTA174</strain>
    </source>
</reference>
<dbReference type="Gene3D" id="2.60.120.380">
    <property type="match status" value="4"/>
</dbReference>
<gene>
    <name evidence="1" type="ORF">OXH18_10605</name>
</gene>
<dbReference type="Proteomes" id="UP001163152">
    <property type="component" value="Chromosome"/>
</dbReference>
<dbReference type="KEGG" id="tsin:OXH18_10605"/>